<organism evidence="1 2">
    <name type="scientific">Abeliophyllum distichum</name>
    <dbReference type="NCBI Taxonomy" id="126358"/>
    <lineage>
        <taxon>Eukaryota</taxon>
        <taxon>Viridiplantae</taxon>
        <taxon>Streptophyta</taxon>
        <taxon>Embryophyta</taxon>
        <taxon>Tracheophyta</taxon>
        <taxon>Spermatophyta</taxon>
        <taxon>Magnoliopsida</taxon>
        <taxon>eudicotyledons</taxon>
        <taxon>Gunneridae</taxon>
        <taxon>Pentapetalae</taxon>
        <taxon>asterids</taxon>
        <taxon>lamiids</taxon>
        <taxon>Lamiales</taxon>
        <taxon>Oleaceae</taxon>
        <taxon>Forsythieae</taxon>
        <taxon>Abeliophyllum</taxon>
    </lineage>
</organism>
<name>A0ABD1RRX6_9LAMI</name>
<dbReference type="EMBL" id="JBFOLK010000008">
    <property type="protein sequence ID" value="KAL2491098.1"/>
    <property type="molecule type" value="Genomic_DNA"/>
</dbReference>
<comment type="caution">
    <text evidence="1">The sequence shown here is derived from an EMBL/GenBank/DDBJ whole genome shotgun (WGS) entry which is preliminary data.</text>
</comment>
<sequence>MLKFYEHIIGNLLEDHSGLVIFFGGLGLSKLISSTSTIPPKAPSSPRYLSFPKLFYFPHLPKYPKSYISISTSEINFDLPALQCISLSMTPVESSSIMMTTQHQVGNACIEVARERERRR</sequence>
<protein>
    <submittedName>
        <fullName evidence="1">Uncharacterized protein</fullName>
    </submittedName>
</protein>
<keyword evidence="2" id="KW-1185">Reference proteome</keyword>
<gene>
    <name evidence="1" type="ORF">Adt_26726</name>
</gene>
<evidence type="ECO:0000313" key="1">
    <source>
        <dbReference type="EMBL" id="KAL2491098.1"/>
    </source>
</evidence>
<dbReference type="AlphaFoldDB" id="A0ABD1RRX6"/>
<dbReference type="Proteomes" id="UP001604336">
    <property type="component" value="Unassembled WGS sequence"/>
</dbReference>
<accession>A0ABD1RRX6</accession>
<evidence type="ECO:0000313" key="2">
    <source>
        <dbReference type="Proteomes" id="UP001604336"/>
    </source>
</evidence>
<proteinExistence type="predicted"/>
<reference evidence="2" key="1">
    <citation type="submission" date="2024-07" db="EMBL/GenBank/DDBJ databases">
        <title>Two chromosome-level genome assemblies of Korean endemic species Abeliophyllum distichum and Forsythia ovata (Oleaceae).</title>
        <authorList>
            <person name="Jang H."/>
        </authorList>
    </citation>
    <scope>NUCLEOTIDE SEQUENCE [LARGE SCALE GENOMIC DNA]</scope>
</reference>